<proteinExistence type="predicted"/>
<name>A0A3Q9MXG9_SALET</name>
<dbReference type="EMBL" id="CP034710">
    <property type="protein sequence ID" value="AZT39734.1"/>
    <property type="molecule type" value="Genomic_DNA"/>
</dbReference>
<accession>A0A3Q9MXG9</accession>
<evidence type="ECO:0000313" key="2">
    <source>
        <dbReference type="EMBL" id="AZT39734.1"/>
    </source>
</evidence>
<evidence type="ECO:0000313" key="3">
    <source>
        <dbReference type="EMBL" id="AZT44363.1"/>
    </source>
</evidence>
<dbReference type="NCBIfam" id="NF033883">
    <property type="entry name" value="conj_TraQ_IncI1"/>
    <property type="match status" value="1"/>
</dbReference>
<feature type="transmembrane region" description="Helical" evidence="1">
    <location>
        <begin position="97"/>
        <end position="120"/>
    </location>
</feature>
<dbReference type="EMBL" id="CP034699">
    <property type="protein sequence ID" value="AZT44363.1"/>
    <property type="molecule type" value="Genomic_DNA"/>
</dbReference>
<reference evidence="3" key="1">
    <citation type="submission" date="2018-12" db="EMBL/GenBank/DDBJ databases">
        <title>Complete genome sequences of twenty non-typhoidal Salmonella isolates from Rwanda.</title>
        <authorList>
            <person name="Byukusenge M."/>
            <person name="Li L."/>
            <person name="Subhashinie K."/>
            <person name="Nzayirambaho M."/>
            <person name="Kuchipudi S.V."/>
            <person name="Jayarao B.M."/>
        </authorList>
    </citation>
    <scope>NUCLEOTIDE SEQUENCE</scope>
    <source>
        <strain evidence="2">RSE21</strain>
        <strain evidence="3">RSE40</strain>
        <plasmid evidence="2">pRSE21</plasmid>
        <plasmid evidence="3">pRSE40</plasmid>
    </source>
</reference>
<geneLocation type="plasmid" evidence="3">
    <name>pRSE40</name>
</geneLocation>
<feature type="transmembrane region" description="Helical" evidence="1">
    <location>
        <begin position="51"/>
        <end position="77"/>
    </location>
</feature>
<sequence length="174" mass="18081">MDLIQMLVNLASDLTSASIDLALALGSVGGIAALIIYLNRQVGLARDGRRISGYSMLATMCLCAALITLPQVMNAAAHQVGFGDVSFDAISYAPSSFGAAADGINAVLTILRAVGVWFFYRGVCRMKRSLVDGHTGLSAGEDVGSGTTMAIVGILLTCNPELLTALGNTLKLAW</sequence>
<evidence type="ECO:0000256" key="1">
    <source>
        <dbReference type="SAM" id="Phobius"/>
    </source>
</evidence>
<dbReference type="AlphaFoldDB" id="A0A3Q9MXG9"/>
<dbReference type="InterPro" id="IPR048039">
    <property type="entry name" value="TraQ-like"/>
</dbReference>
<organism evidence="3">
    <name type="scientific">Salmonella enterica subsp. enterica serovar Karamoja</name>
    <dbReference type="NCBI Taxonomy" id="2500153"/>
    <lineage>
        <taxon>Bacteria</taxon>
        <taxon>Pseudomonadati</taxon>
        <taxon>Pseudomonadota</taxon>
        <taxon>Gammaproteobacteria</taxon>
        <taxon>Enterobacterales</taxon>
        <taxon>Enterobacteriaceae</taxon>
        <taxon>Salmonella</taxon>
    </lineage>
</organism>
<keyword evidence="1" id="KW-0812">Transmembrane</keyword>
<keyword evidence="3" id="KW-0614">Plasmid</keyword>
<protein>
    <submittedName>
        <fullName evidence="3">Conjugal transfer protein TraQ</fullName>
    </submittedName>
</protein>
<feature type="transmembrane region" description="Helical" evidence="1">
    <location>
        <begin position="20"/>
        <end position="39"/>
    </location>
</feature>
<keyword evidence="1" id="KW-0472">Membrane</keyword>
<keyword evidence="1" id="KW-1133">Transmembrane helix</keyword>
<dbReference type="RefSeq" id="WP_168445604.1">
    <property type="nucleotide sequence ID" value="NZ_CP034699.1"/>
</dbReference>
<gene>
    <name evidence="3" type="ORF">EL007_24190</name>
    <name evidence="2" type="ORF">ELZ88_24770</name>
</gene>
<geneLocation type="plasmid" evidence="2">
    <name>pRSE21</name>
</geneLocation>